<dbReference type="PROSITE" id="PS51257">
    <property type="entry name" value="PROKAR_LIPOPROTEIN"/>
    <property type="match status" value="1"/>
</dbReference>
<evidence type="ECO:0000259" key="2">
    <source>
        <dbReference type="PROSITE" id="PS50213"/>
    </source>
</evidence>
<evidence type="ECO:0000256" key="1">
    <source>
        <dbReference type="SAM" id="MobiDB-lite"/>
    </source>
</evidence>
<dbReference type="FunFam" id="2.30.180.10:FF:000014">
    <property type="entry name" value="Stabilin 1"/>
    <property type="match status" value="1"/>
</dbReference>
<dbReference type="SUPFAM" id="SSF82153">
    <property type="entry name" value="FAS1 domain"/>
    <property type="match status" value="1"/>
</dbReference>
<dbReference type="InterPro" id="IPR036378">
    <property type="entry name" value="FAS1_dom_sf"/>
</dbReference>
<dbReference type="OrthoDB" id="1119934at2"/>
<dbReference type="PROSITE" id="PS50213">
    <property type="entry name" value="FAS1"/>
    <property type="match status" value="1"/>
</dbReference>
<dbReference type="Gene3D" id="2.30.180.10">
    <property type="entry name" value="FAS1 domain"/>
    <property type="match status" value="1"/>
</dbReference>
<evidence type="ECO:0000313" key="3">
    <source>
        <dbReference type="EMBL" id="TXK48031.1"/>
    </source>
</evidence>
<gene>
    <name evidence="3" type="ORF">FVR03_08350</name>
</gene>
<comment type="caution">
    <text evidence="3">The sequence shown here is derived from an EMBL/GenBank/DDBJ whole genome shotgun (WGS) entry which is preliminary data.</text>
</comment>
<evidence type="ECO:0000313" key="4">
    <source>
        <dbReference type="Proteomes" id="UP000321926"/>
    </source>
</evidence>
<dbReference type="Proteomes" id="UP000321926">
    <property type="component" value="Unassembled WGS sequence"/>
</dbReference>
<name>A0A5C8KAG3_9BACT</name>
<sequence length="205" mass="21818">MKIDFAKGIGILLVGGAILVGCSDSRSTQEEGTEVIQSRMASYASPGLQPELPPPAEAEKQVAGRTGQPDILQHIDRENNLQLFSAALKKTDLTQSLLGTGPYTVFAPNDAAFKNLKADTSLAQLLAPENRQQLKQLLSNHMVTGKLSINELQDGTTLKTTGGQQLNVTKRNGKVFINDAVLEATDEGSSNGVVHVLSKVLQPAS</sequence>
<dbReference type="InterPro" id="IPR000782">
    <property type="entry name" value="FAS1_domain"/>
</dbReference>
<dbReference type="PANTHER" id="PTHR10900:SF77">
    <property type="entry name" value="FI19380P1"/>
    <property type="match status" value="1"/>
</dbReference>
<organism evidence="3 4">
    <name type="scientific">Pontibacter qinzhouensis</name>
    <dbReference type="NCBI Taxonomy" id="2603253"/>
    <lineage>
        <taxon>Bacteria</taxon>
        <taxon>Pseudomonadati</taxon>
        <taxon>Bacteroidota</taxon>
        <taxon>Cytophagia</taxon>
        <taxon>Cytophagales</taxon>
        <taxon>Hymenobacteraceae</taxon>
        <taxon>Pontibacter</taxon>
    </lineage>
</organism>
<keyword evidence="4" id="KW-1185">Reference proteome</keyword>
<accession>A0A5C8KAG3</accession>
<dbReference type="InterPro" id="IPR050904">
    <property type="entry name" value="Adhesion/Biosynth-related"/>
</dbReference>
<dbReference type="AlphaFoldDB" id="A0A5C8KAG3"/>
<reference evidence="3 4" key="1">
    <citation type="submission" date="2019-08" db="EMBL/GenBank/DDBJ databases">
        <authorList>
            <person name="Shi S."/>
        </authorList>
    </citation>
    <scope>NUCLEOTIDE SEQUENCE [LARGE SCALE GENOMIC DNA]</scope>
    <source>
        <strain evidence="3 4">GY10130</strain>
    </source>
</reference>
<dbReference type="SMART" id="SM00554">
    <property type="entry name" value="FAS1"/>
    <property type="match status" value="1"/>
</dbReference>
<dbReference type="EMBL" id="VRTY01000025">
    <property type="protein sequence ID" value="TXK48031.1"/>
    <property type="molecule type" value="Genomic_DNA"/>
</dbReference>
<protein>
    <submittedName>
        <fullName evidence="3">Fasciclin domain-containing protein</fullName>
    </submittedName>
</protein>
<dbReference type="PANTHER" id="PTHR10900">
    <property type="entry name" value="PERIOSTIN-RELATED"/>
    <property type="match status" value="1"/>
</dbReference>
<feature type="region of interest" description="Disordered" evidence="1">
    <location>
        <begin position="43"/>
        <end position="65"/>
    </location>
</feature>
<dbReference type="RefSeq" id="WP_147921288.1">
    <property type="nucleotide sequence ID" value="NZ_VRTY01000025.1"/>
</dbReference>
<dbReference type="Pfam" id="PF02469">
    <property type="entry name" value="Fasciclin"/>
    <property type="match status" value="1"/>
</dbReference>
<feature type="domain" description="FAS1" evidence="2">
    <location>
        <begin position="68"/>
        <end position="201"/>
    </location>
</feature>
<proteinExistence type="predicted"/>